<gene>
    <name evidence="1" type="ORF">LHGZ1_1191</name>
</gene>
<dbReference type="InterPro" id="IPR042564">
    <property type="entry name" value="CRISPR-Cas6/Csy4_sf"/>
</dbReference>
<reference evidence="2" key="1">
    <citation type="submission" date="2017-06" db="EMBL/GenBank/DDBJ databases">
        <title>Whole genome sequence of Laribacter hongkongensis LHGZ1.</title>
        <authorList>
            <person name="Chen D."/>
            <person name="Wu H."/>
            <person name="Chen J."/>
        </authorList>
    </citation>
    <scope>NUCLEOTIDE SEQUENCE [LARGE SCALE GENOMIC DNA]</scope>
    <source>
        <strain evidence="2">LHGZ1</strain>
    </source>
</reference>
<dbReference type="Proteomes" id="UP000197424">
    <property type="component" value="Chromosome"/>
</dbReference>
<dbReference type="Pfam" id="PF09618">
    <property type="entry name" value="Cas_Csy4"/>
    <property type="match status" value="1"/>
</dbReference>
<dbReference type="Gene3D" id="3.30.70.2540">
    <property type="entry name" value="CRISPR-associated endoribonuclease Cas6/Csy4"/>
    <property type="match status" value="1"/>
</dbReference>
<proteinExistence type="predicted"/>
<dbReference type="NCBIfam" id="TIGR02563">
    <property type="entry name" value="cas_Csy4"/>
    <property type="match status" value="1"/>
</dbReference>
<dbReference type="InterPro" id="IPR013396">
    <property type="entry name" value="CRISPR-assoc_prot_Csy4"/>
</dbReference>
<sequence>MDHYLDIRLRPDPEFALPLLLGALYAKLHRVLAAQQRSDIGASFPGYVLATKTDQGKTVPPTLGDTLRLHGSAAALDSLMAANWLAGMRDHVTLGHILPVPAAASLVRVRRKQVKSNPAKERSRLMRRKGISEAEALRLIPDDKAKWLDLPYLTLASQSTGQRFLLFIAQQAATQAASGEFNAYALSQTATLPAF</sequence>
<accession>A0A248LHA3</accession>
<dbReference type="GO" id="GO:0004519">
    <property type="term" value="F:endonuclease activity"/>
    <property type="evidence" value="ECO:0007669"/>
    <property type="project" value="InterPro"/>
</dbReference>
<evidence type="ECO:0000313" key="2">
    <source>
        <dbReference type="Proteomes" id="UP000197424"/>
    </source>
</evidence>
<dbReference type="EMBL" id="CP022115">
    <property type="protein sequence ID" value="ASJ24022.1"/>
    <property type="molecule type" value="Genomic_DNA"/>
</dbReference>
<dbReference type="OrthoDB" id="259831at2"/>
<organism evidence="1 2">
    <name type="scientific">Laribacter hongkongensis</name>
    <dbReference type="NCBI Taxonomy" id="168471"/>
    <lineage>
        <taxon>Bacteria</taxon>
        <taxon>Pseudomonadati</taxon>
        <taxon>Pseudomonadota</taxon>
        <taxon>Betaproteobacteria</taxon>
        <taxon>Neisseriales</taxon>
        <taxon>Aquaspirillaceae</taxon>
        <taxon>Laribacter</taxon>
    </lineage>
</organism>
<evidence type="ECO:0000313" key="1">
    <source>
        <dbReference type="EMBL" id="ASJ24022.1"/>
    </source>
</evidence>
<dbReference type="GO" id="GO:0043571">
    <property type="term" value="P:maintenance of CRISPR repeat elements"/>
    <property type="evidence" value="ECO:0007669"/>
    <property type="project" value="InterPro"/>
</dbReference>
<name>A0A248LHA3_9NEIS</name>
<dbReference type="RefSeq" id="WP_088860465.1">
    <property type="nucleotide sequence ID" value="NZ_CP022115.1"/>
</dbReference>
<protein>
    <submittedName>
        <fullName evidence="1">Type I-F CRISPR-associated endoribonuclease Cas6/Csy4</fullName>
    </submittedName>
</protein>
<dbReference type="CDD" id="cd09739">
    <property type="entry name" value="Cas6_I-F"/>
    <property type="match status" value="1"/>
</dbReference>
<dbReference type="AlphaFoldDB" id="A0A248LHA3"/>